<comment type="caution">
    <text evidence="4">The sequence shown here is derived from an EMBL/GenBank/DDBJ whole genome shotgun (WGS) entry which is preliminary data.</text>
</comment>
<feature type="transmembrane region" description="Helical" evidence="2">
    <location>
        <begin position="216"/>
        <end position="235"/>
    </location>
</feature>
<dbReference type="RefSeq" id="WP_386347859.1">
    <property type="nucleotide sequence ID" value="NZ_JBHSFG010000059.1"/>
</dbReference>
<reference evidence="5" key="1">
    <citation type="journal article" date="2019" name="Int. J. Syst. Evol. Microbiol.">
        <title>The Global Catalogue of Microorganisms (GCM) 10K type strain sequencing project: providing services to taxonomists for standard genome sequencing and annotation.</title>
        <authorList>
            <consortium name="The Broad Institute Genomics Platform"/>
            <consortium name="The Broad Institute Genome Sequencing Center for Infectious Disease"/>
            <person name="Wu L."/>
            <person name="Ma J."/>
        </authorList>
    </citation>
    <scope>NUCLEOTIDE SEQUENCE [LARGE SCALE GENOMIC DNA]</scope>
    <source>
        <strain evidence="5">DT43</strain>
    </source>
</reference>
<dbReference type="InterPro" id="IPR050039">
    <property type="entry name" value="MAB_1171c-like"/>
</dbReference>
<keyword evidence="2" id="KW-1133">Transmembrane helix</keyword>
<feature type="transmembrane region" description="Helical" evidence="2">
    <location>
        <begin position="6"/>
        <end position="24"/>
    </location>
</feature>
<name>A0ABV8Z1G9_9ACTN</name>
<feature type="transmembrane region" description="Helical" evidence="2">
    <location>
        <begin position="178"/>
        <end position="196"/>
    </location>
</feature>
<feature type="region of interest" description="Disordered" evidence="1">
    <location>
        <begin position="377"/>
        <end position="406"/>
    </location>
</feature>
<evidence type="ECO:0000256" key="1">
    <source>
        <dbReference type="SAM" id="MobiDB-lite"/>
    </source>
</evidence>
<accession>A0ABV8Z1G9</accession>
<feature type="transmembrane region" description="Helical" evidence="2">
    <location>
        <begin position="105"/>
        <end position="127"/>
    </location>
</feature>
<gene>
    <name evidence="4" type="ORF">ACFPH6_32740</name>
</gene>
<evidence type="ECO:0000313" key="4">
    <source>
        <dbReference type="EMBL" id="MFC4469231.1"/>
    </source>
</evidence>
<evidence type="ECO:0000259" key="3">
    <source>
        <dbReference type="Pfam" id="PF20182"/>
    </source>
</evidence>
<evidence type="ECO:0000313" key="5">
    <source>
        <dbReference type="Proteomes" id="UP001596012"/>
    </source>
</evidence>
<organism evidence="4 5">
    <name type="scientific">Streptomyces xiangluensis</name>
    <dbReference type="NCBI Taxonomy" id="2665720"/>
    <lineage>
        <taxon>Bacteria</taxon>
        <taxon>Bacillati</taxon>
        <taxon>Actinomycetota</taxon>
        <taxon>Actinomycetes</taxon>
        <taxon>Kitasatosporales</taxon>
        <taxon>Streptomycetaceae</taxon>
        <taxon>Streptomyces</taxon>
    </lineage>
</organism>
<keyword evidence="5" id="KW-1185">Reference proteome</keyword>
<sequence>MSGWIYYLAAGVLWAGFAAQLPGLWQARRDPLKRALCSVIFLAGGCFALGAPSTVAAINRITGIPNAAAPLTYGAVTAFSAASLTLIIHWRGGDPDQVRRASRKWLIAYALVIVAQVGLFAAGDVPVERRTDFDTYYADTPLTREMIVLYLSAHLAAALTTTVLCWRWTAEVTGWTRSSLYLLVSGWLCTTAYSAAKLTALSARWTGRDWDALSTRFAPLLVAIGSALVAAGYILPLLGPRIDSIVTFIQLRPLSQLLVDPADKRYTVSLSWRSLTDIELQLTKRTTGIRDGIKRLTIHFDDQVRERAHSTAIAGGASTAEAETISAAAMVAVAAQPRPLLTTVRAGHGVLDPDRTDLVRLSRAVRTPIVQAAVREHAQMRTSRQGRQHDGPTRSRSVRRRSDSPS</sequence>
<keyword evidence="2" id="KW-0812">Transmembrane</keyword>
<feature type="transmembrane region" description="Helical" evidence="2">
    <location>
        <begin position="71"/>
        <end position="93"/>
    </location>
</feature>
<dbReference type="Proteomes" id="UP001596012">
    <property type="component" value="Unassembled WGS sequence"/>
</dbReference>
<dbReference type="InterPro" id="IPR046675">
    <property type="entry name" value="DUF6545"/>
</dbReference>
<dbReference type="EMBL" id="JBHSFG010000059">
    <property type="protein sequence ID" value="MFC4469231.1"/>
    <property type="molecule type" value="Genomic_DNA"/>
</dbReference>
<protein>
    <submittedName>
        <fullName evidence="4">MAB_1171c family putative transporter</fullName>
    </submittedName>
</protein>
<proteinExistence type="predicted"/>
<evidence type="ECO:0000256" key="2">
    <source>
        <dbReference type="SAM" id="Phobius"/>
    </source>
</evidence>
<feature type="domain" description="DUF6545" evidence="3">
    <location>
        <begin position="247"/>
        <end position="366"/>
    </location>
</feature>
<dbReference type="NCBIfam" id="NF042915">
    <property type="entry name" value="MAB_1171c_fam"/>
    <property type="match status" value="1"/>
</dbReference>
<feature type="transmembrane region" description="Helical" evidence="2">
    <location>
        <begin position="36"/>
        <end position="59"/>
    </location>
</feature>
<feature type="transmembrane region" description="Helical" evidence="2">
    <location>
        <begin position="147"/>
        <end position="166"/>
    </location>
</feature>
<dbReference type="Pfam" id="PF20182">
    <property type="entry name" value="DUF6545"/>
    <property type="match status" value="1"/>
</dbReference>
<keyword evidence="2" id="KW-0472">Membrane</keyword>